<evidence type="ECO:0000313" key="2">
    <source>
        <dbReference type="Proteomes" id="UP000825598"/>
    </source>
</evidence>
<keyword evidence="2" id="KW-1185">Reference proteome</keyword>
<proteinExistence type="predicted"/>
<protein>
    <submittedName>
        <fullName evidence="1">O-acetyl-ADP-ribose deacetylase</fullName>
    </submittedName>
</protein>
<dbReference type="Proteomes" id="UP000825598">
    <property type="component" value="Chromosome"/>
</dbReference>
<evidence type="ECO:0000313" key="1">
    <source>
        <dbReference type="EMBL" id="QZH65399.1"/>
    </source>
</evidence>
<accession>A0ACD1FEB8</accession>
<name>A0ACD1FEB8_MYCFR</name>
<gene>
    <name evidence="1" type="ORF">K6L26_26015</name>
</gene>
<reference evidence="1" key="1">
    <citation type="submission" date="2021-07" db="EMBL/GenBank/DDBJ databases">
        <title>Complete Genome Sequences of Mycobacterium farcinogenes Isolated from Clinical Specimens from Patients in Thailand.</title>
        <authorList>
            <person name="Sodsai P."/>
        </authorList>
    </citation>
    <scope>NUCLEOTIDE SEQUENCE</scope>
    <source>
        <strain evidence="1">BKK/CU-MFGFA-001</strain>
    </source>
</reference>
<sequence>MPNITAIHGDITQKQVDAIVNAANSAMRGGAGVDGAIHRGGGPAILQDCIERFPDGLATGDAGWTTAGDLPARWVIHTVGPNYRAGQRDRSLLTSCYRRALEVADELGALTVAFPLISSGIYRWPRRDAIAAAVETIAGTATRVEEVRIVAFDAATYDEVHELSARR</sequence>
<dbReference type="EMBL" id="CP081673">
    <property type="protein sequence ID" value="QZH65399.1"/>
    <property type="molecule type" value="Genomic_DNA"/>
</dbReference>
<organism evidence="1 2">
    <name type="scientific">Mycolicibacterium farcinogenes</name>
    <name type="common">Mycobacterium farcinogenes</name>
    <dbReference type="NCBI Taxonomy" id="1802"/>
    <lineage>
        <taxon>Bacteria</taxon>
        <taxon>Bacillati</taxon>
        <taxon>Actinomycetota</taxon>
        <taxon>Actinomycetes</taxon>
        <taxon>Mycobacteriales</taxon>
        <taxon>Mycobacteriaceae</taxon>
        <taxon>Mycolicibacterium</taxon>
    </lineage>
</organism>